<feature type="region of interest" description="Disordered" evidence="1">
    <location>
        <begin position="1"/>
        <end position="91"/>
    </location>
</feature>
<reference evidence="2" key="1">
    <citation type="submission" date="2022-07" db="EMBL/GenBank/DDBJ databases">
        <title>Chromosome-level genome of Muraenolepis orangiensis.</title>
        <authorList>
            <person name="Kim J."/>
        </authorList>
    </citation>
    <scope>NUCLEOTIDE SEQUENCE</scope>
    <source>
        <strain evidence="2">KU_S4_2022</strain>
        <tissue evidence="2">Muscle</tissue>
    </source>
</reference>
<comment type="caution">
    <text evidence="2">The sequence shown here is derived from an EMBL/GenBank/DDBJ whole genome shotgun (WGS) entry which is preliminary data.</text>
</comment>
<proteinExistence type="predicted"/>
<evidence type="ECO:0000313" key="3">
    <source>
        <dbReference type="Proteomes" id="UP001148018"/>
    </source>
</evidence>
<feature type="non-terminal residue" evidence="2">
    <location>
        <position position="1"/>
    </location>
</feature>
<sequence length="91" mass="10294">AAVRNTDGECVSGRWCEEKRRGGEEEKRRRGEEEERRERRGEEEKRRRAPLRWTAASGSEGALNAPVKDPAHHVVVLDTNTSPPSQSGEEQ</sequence>
<feature type="compositionally biased region" description="Polar residues" evidence="1">
    <location>
        <begin position="78"/>
        <end position="91"/>
    </location>
</feature>
<evidence type="ECO:0000313" key="2">
    <source>
        <dbReference type="EMBL" id="KAJ3583406.1"/>
    </source>
</evidence>
<keyword evidence="3" id="KW-1185">Reference proteome</keyword>
<dbReference type="AlphaFoldDB" id="A0A9Q0I4J7"/>
<name>A0A9Q0I4J7_9TELE</name>
<organism evidence="2 3">
    <name type="scientific">Muraenolepis orangiensis</name>
    <name type="common">Patagonian moray cod</name>
    <dbReference type="NCBI Taxonomy" id="630683"/>
    <lineage>
        <taxon>Eukaryota</taxon>
        <taxon>Metazoa</taxon>
        <taxon>Chordata</taxon>
        <taxon>Craniata</taxon>
        <taxon>Vertebrata</taxon>
        <taxon>Euteleostomi</taxon>
        <taxon>Actinopterygii</taxon>
        <taxon>Neopterygii</taxon>
        <taxon>Teleostei</taxon>
        <taxon>Neoteleostei</taxon>
        <taxon>Acanthomorphata</taxon>
        <taxon>Zeiogadaria</taxon>
        <taxon>Gadariae</taxon>
        <taxon>Gadiformes</taxon>
        <taxon>Muraenolepidoidei</taxon>
        <taxon>Muraenolepididae</taxon>
        <taxon>Muraenolepis</taxon>
    </lineage>
</organism>
<gene>
    <name evidence="2" type="ORF">NHX12_017448</name>
</gene>
<evidence type="ECO:0000256" key="1">
    <source>
        <dbReference type="SAM" id="MobiDB-lite"/>
    </source>
</evidence>
<dbReference type="EMBL" id="JANIIK010000369">
    <property type="protein sequence ID" value="KAJ3583406.1"/>
    <property type="molecule type" value="Genomic_DNA"/>
</dbReference>
<feature type="compositionally biased region" description="Basic and acidic residues" evidence="1">
    <location>
        <begin position="15"/>
        <end position="46"/>
    </location>
</feature>
<dbReference type="Proteomes" id="UP001148018">
    <property type="component" value="Unassembled WGS sequence"/>
</dbReference>
<protein>
    <submittedName>
        <fullName evidence="2">Uncharacterized protein</fullName>
    </submittedName>
</protein>
<accession>A0A9Q0I4J7</accession>